<feature type="compositionally biased region" description="Basic and acidic residues" evidence="1">
    <location>
        <begin position="727"/>
        <end position="737"/>
    </location>
</feature>
<feature type="compositionally biased region" description="Low complexity" evidence="1">
    <location>
        <begin position="652"/>
        <end position="691"/>
    </location>
</feature>
<keyword evidence="4" id="KW-1185">Reference proteome</keyword>
<feature type="region of interest" description="Disordered" evidence="1">
    <location>
        <begin position="814"/>
        <end position="839"/>
    </location>
</feature>
<feature type="compositionally biased region" description="Low complexity" evidence="1">
    <location>
        <begin position="419"/>
        <end position="437"/>
    </location>
</feature>
<evidence type="ECO:0000313" key="3">
    <source>
        <dbReference type="EMBL" id="CEL66660.1"/>
    </source>
</evidence>
<feature type="compositionally biased region" description="Basic and acidic residues" evidence="1">
    <location>
        <begin position="257"/>
        <end position="267"/>
    </location>
</feature>
<feature type="compositionally biased region" description="Basic and acidic residues" evidence="1">
    <location>
        <begin position="89"/>
        <end position="98"/>
    </location>
</feature>
<feature type="compositionally biased region" description="Basic and acidic residues" evidence="1">
    <location>
        <begin position="878"/>
        <end position="895"/>
    </location>
</feature>
<dbReference type="OrthoDB" id="333995at2759"/>
<dbReference type="InterPro" id="IPR003903">
    <property type="entry name" value="UIM_dom"/>
</dbReference>
<accession>F0VG39</accession>
<dbReference type="SMART" id="SM00726">
    <property type="entry name" value="UIM"/>
    <property type="match status" value="2"/>
</dbReference>
<feature type="region of interest" description="Disordered" evidence="1">
    <location>
        <begin position="419"/>
        <end position="553"/>
    </location>
</feature>
<reference evidence="2" key="1">
    <citation type="submission" date="2011-02" db="EMBL/GenBank/DDBJ databases">
        <authorList>
            <person name="Aslett M."/>
        </authorList>
    </citation>
    <scope>NUCLEOTIDE SEQUENCE</scope>
    <source>
        <strain evidence="2">Liverpool</strain>
    </source>
</reference>
<feature type="region of interest" description="Disordered" evidence="1">
    <location>
        <begin position="1"/>
        <end position="355"/>
    </location>
</feature>
<feature type="compositionally biased region" description="Polar residues" evidence="1">
    <location>
        <begin position="860"/>
        <end position="876"/>
    </location>
</feature>
<reference evidence="4" key="3">
    <citation type="journal article" date="2012" name="PLoS Pathog.">
        <title>Comparative genomics of the apicomplexan parasites Toxoplasma gondii and Neospora caninum: Coccidia differing in host range and transmission strategy.</title>
        <authorList>
            <person name="Reid A.J."/>
            <person name="Vermont S.J."/>
            <person name="Cotton J.A."/>
            <person name="Harris D."/>
            <person name="Hill-Cawthorne G.A."/>
            <person name="Konen-Waisman S."/>
            <person name="Latham S.M."/>
            <person name="Mourier T."/>
            <person name="Norton R."/>
            <person name="Quail M.A."/>
            <person name="Sanders M."/>
            <person name="Shanmugam D."/>
            <person name="Sohal A."/>
            <person name="Wasmuth J.D."/>
            <person name="Brunk B."/>
            <person name="Grigg M.E."/>
            <person name="Howard J.C."/>
            <person name="Parkinson J."/>
            <person name="Roos D.S."/>
            <person name="Trees A.J."/>
            <person name="Berriman M."/>
            <person name="Pain A."/>
            <person name="Wastling J.M."/>
        </authorList>
    </citation>
    <scope>NUCLEOTIDE SEQUENCE [LARGE SCALE GENOMIC DNA]</scope>
    <source>
        <strain evidence="4">Liverpool</strain>
    </source>
</reference>
<feature type="compositionally biased region" description="Basic residues" evidence="1">
    <location>
        <begin position="59"/>
        <end position="69"/>
    </location>
</feature>
<reference evidence="3" key="4">
    <citation type="journal article" date="2015" name="PLoS ONE">
        <title>Comprehensive Evaluation of Toxoplasma gondii VEG and Neospora caninum LIV Genomes with Tachyzoite Stage Transcriptome and Proteome Defines Novel Transcript Features.</title>
        <authorList>
            <person name="Ramaprasad A."/>
            <person name="Mourier T."/>
            <person name="Naeem R."/>
            <person name="Malas T.B."/>
            <person name="Moussa E."/>
            <person name="Panigrahi A."/>
            <person name="Vermont S.J."/>
            <person name="Otto T.D."/>
            <person name="Wastling J."/>
            <person name="Pain A."/>
        </authorList>
    </citation>
    <scope>NUCLEOTIDE SEQUENCE</scope>
    <source>
        <strain evidence="3">Liverpool</strain>
    </source>
</reference>
<feature type="compositionally biased region" description="Acidic residues" evidence="1">
    <location>
        <begin position="343"/>
        <end position="355"/>
    </location>
</feature>
<feature type="compositionally biased region" description="Polar residues" evidence="1">
    <location>
        <begin position="284"/>
        <end position="298"/>
    </location>
</feature>
<evidence type="ECO:0000313" key="4">
    <source>
        <dbReference type="Proteomes" id="UP000007494"/>
    </source>
</evidence>
<proteinExistence type="predicted"/>
<feature type="region of interest" description="Disordered" evidence="1">
    <location>
        <begin position="852"/>
        <end position="898"/>
    </location>
</feature>
<reference evidence="2" key="2">
    <citation type="submission" date="2011-03" db="EMBL/GenBank/DDBJ databases">
        <title>Comparative genomics and transcriptomics of Neospora caninum and Toxoplasma gondii.</title>
        <authorList>
            <person name="Reid A.J."/>
            <person name="Sohal A."/>
            <person name="Harris D."/>
            <person name="Quail M."/>
            <person name="Sanders M."/>
            <person name="Berriman M."/>
            <person name="Wastling J.M."/>
            <person name="Pain A."/>
        </authorList>
    </citation>
    <scope>NUCLEOTIDE SEQUENCE</scope>
    <source>
        <strain evidence="2">Liverpool</strain>
    </source>
</reference>
<feature type="compositionally biased region" description="Basic and acidic residues" evidence="1">
    <location>
        <begin position="465"/>
        <end position="489"/>
    </location>
</feature>
<evidence type="ECO:0000313" key="2">
    <source>
        <dbReference type="EMBL" id="CBZ52683.1"/>
    </source>
</evidence>
<dbReference type="InParanoid" id="F0VG39"/>
<dbReference type="eggNOG" id="ENOG502QYI5">
    <property type="taxonomic scope" value="Eukaryota"/>
</dbReference>
<feature type="compositionally biased region" description="Low complexity" evidence="1">
    <location>
        <begin position="113"/>
        <end position="124"/>
    </location>
</feature>
<feature type="region of interest" description="Disordered" evidence="1">
    <location>
        <begin position="376"/>
        <end position="406"/>
    </location>
</feature>
<dbReference type="OMA" id="EACVYIW"/>
<feature type="compositionally biased region" description="Basic and acidic residues" evidence="1">
    <location>
        <begin position="745"/>
        <end position="772"/>
    </location>
</feature>
<feature type="compositionally biased region" description="Basic and acidic residues" evidence="1">
    <location>
        <begin position="155"/>
        <end position="172"/>
    </location>
</feature>
<feature type="compositionally biased region" description="Basic and acidic residues" evidence="1">
    <location>
        <begin position="218"/>
        <end position="240"/>
    </location>
</feature>
<sequence length="1017" mass="110565">MEEDRTSASCFRSGRGATHSGDELPSEEEWLAPGRPEARRPRRPRGCGHPAASEERHRGRERRRKRRRHGDSSESNDGEETRRRRRDRRRPETGRSTREGPVVISDEDEDEQLQLALALSASLQDGHGGTCGPAEKGGDTSIASATLGTEDEPEREATSRRSDRGEEGKLTSREALPVESSKARVARDATAPPLGCQHPCGAEAGERGDEERDASEETGWRRRRGDEARRREESELERQAGRQAKRRQASDGSPDAISRDAQEREQGEAGVVLPASHLGRGRPQSKTNRFVEQTSSLSGGSGTFEEDVEDGMKTGSDRKKHRRSGMADAREGRRRERPRTDGVEESGEVEDDENEDFQLALALSISEQHDVYNQCRVISDHASSPEKGPAGFGSSSSGHRRESVCGGAEFSSDLALSLSLSPSAASSSTPCSSQSALGSEAGISERSEQSAQNCRRARLPVPHPVPEHRDSKYQGEQRDVEARQYDETSSRPSPVSPPPQLRKRCLGDGGHDLPSNPVGRPQPEKEPDEDANAAGEKAKTGEETKTEKTAATAEVEWMGDTGARGMSGIEYDLVDADQREQGIVDDREGTPTRGRFIALSMAGVDDGVDEDSSLSPASDAADSDFEPDRRRPRRRAKVKGTERLPEDEGAASSESSSDSPCSSLVEEGTGPTSPSSSDTSEADAAQPQGGRRNARKRGNARRAVPSKSSNPRNDRSVTKSKTPQRPQPHDALAERVKGAAGRPDAGNERDGVRERQAKKNERKALKEQQRAVAREAASTAVRLWKREKLQEACVYIWQVLTHAVASPVPLSSLRAQGNESDGNRRGVARASARPGGGKLANLLRHAQLEEEEKIMPSPACSLSTRRSGPSGQATSEQGEERTRGKAERPQALELHKRSRAAGQLVASGAAGVRPFVTVGDLAQVAQTVNLSLQPDEIQQMISLAAREGSPVLTAEAKCRLYGSEGGRARDADSRAREKEKRALALYTEGKTYLSFEEFERFFHTSLGLKVEKNGKVW</sequence>
<dbReference type="AlphaFoldDB" id="F0VG39"/>
<dbReference type="VEuPathDB" id="ToxoDB:NCLIV_024710"/>
<evidence type="ECO:0000256" key="1">
    <source>
        <dbReference type="SAM" id="MobiDB-lite"/>
    </source>
</evidence>
<gene>
    <name evidence="3" type="ORF">BN1204_024710</name>
    <name evidence="2" type="ORF">NCLIV_024710</name>
</gene>
<dbReference type="GeneID" id="13445007"/>
<name>F0VG39_NEOCL</name>
<dbReference type="RefSeq" id="XP_003882715.1">
    <property type="nucleotide sequence ID" value="XM_003882666.1"/>
</dbReference>
<protein>
    <submittedName>
        <fullName evidence="3">Ubiquitin interaction motif domain-containing protein</fullName>
    </submittedName>
</protein>
<feature type="compositionally biased region" description="Basic and acidic residues" evidence="1">
    <location>
        <begin position="328"/>
        <end position="342"/>
    </location>
</feature>
<feature type="region of interest" description="Disordered" evidence="1">
    <location>
        <begin position="606"/>
        <end position="772"/>
    </location>
</feature>
<dbReference type="EMBL" id="FR823389">
    <property type="protein sequence ID" value="CBZ52683.1"/>
    <property type="molecule type" value="Genomic_DNA"/>
</dbReference>
<feature type="compositionally biased region" description="Basic and acidic residues" evidence="1">
    <location>
        <begin position="536"/>
        <end position="548"/>
    </location>
</feature>
<dbReference type="Proteomes" id="UP000007494">
    <property type="component" value="Chromosome VIIb"/>
</dbReference>
<dbReference type="EMBL" id="LN714482">
    <property type="protein sequence ID" value="CEL66660.1"/>
    <property type="molecule type" value="Genomic_DNA"/>
</dbReference>
<organism evidence="2 4">
    <name type="scientific">Neospora caninum (strain Liverpool)</name>
    <dbReference type="NCBI Taxonomy" id="572307"/>
    <lineage>
        <taxon>Eukaryota</taxon>
        <taxon>Sar</taxon>
        <taxon>Alveolata</taxon>
        <taxon>Apicomplexa</taxon>
        <taxon>Conoidasida</taxon>
        <taxon>Coccidia</taxon>
        <taxon>Eucoccidiorida</taxon>
        <taxon>Eimeriorina</taxon>
        <taxon>Sarcocystidae</taxon>
        <taxon>Neospora</taxon>
    </lineage>
</organism>